<evidence type="ECO:0000313" key="2">
    <source>
        <dbReference type="EMBL" id="NKE45835.1"/>
    </source>
</evidence>
<dbReference type="EMBL" id="JAAVTX010000004">
    <property type="protein sequence ID" value="NKE45835.1"/>
    <property type="molecule type" value="Genomic_DNA"/>
</dbReference>
<dbReference type="Gene3D" id="3.10.310.10">
    <property type="entry name" value="Diaminopimelate Epimerase, Chain A, domain 1"/>
    <property type="match status" value="2"/>
</dbReference>
<evidence type="ECO:0000313" key="3">
    <source>
        <dbReference type="Proteomes" id="UP000765160"/>
    </source>
</evidence>
<sequence>MGLEFETCDVFTTTRHGGNPLAIVQGAAALDADLMQAIAREFNLSETVFILAEDAATASARIRIFTTARELPFAGHPNVGTAVMLARRMALGGDRLTLHQPAGPVDARLTRDAGGLVTAAEITAPQPFALLGPLAAAGLAACAGLPGLVGEPVLASCGTPFAIAEVEDPATLATAAPDAAAFREWLPATLAVGLLLYTRLGPDLLRARMFAPLSGVAEDPATGSANVALAGLLLHRLGGESLALKVEQGIEMGRPSRLALAASSTPDRGIRVSVGGSVVPVSQGRLIL</sequence>
<keyword evidence="3" id="KW-1185">Reference proteome</keyword>
<gene>
    <name evidence="2" type="ORF">HB662_13675</name>
</gene>
<comment type="caution">
    <text evidence="2">The sequence shown here is derived from an EMBL/GenBank/DDBJ whole genome shotgun (WGS) entry which is preliminary data.</text>
</comment>
<dbReference type="Proteomes" id="UP000765160">
    <property type="component" value="Unassembled WGS sequence"/>
</dbReference>
<protein>
    <submittedName>
        <fullName evidence="2">PhzF family phenazine biosynthesis protein</fullName>
    </submittedName>
</protein>
<comment type="similarity">
    <text evidence="1">Belongs to the PhzF family.</text>
</comment>
<evidence type="ECO:0000256" key="1">
    <source>
        <dbReference type="ARBA" id="ARBA00008270"/>
    </source>
</evidence>
<name>A0ABX1F0H7_9PROT</name>
<dbReference type="SUPFAM" id="SSF54506">
    <property type="entry name" value="Diaminopimelate epimerase-like"/>
    <property type="match status" value="1"/>
</dbReference>
<dbReference type="PIRSF" id="PIRSF016184">
    <property type="entry name" value="PhzC_PhzF"/>
    <property type="match status" value="1"/>
</dbReference>
<dbReference type="Pfam" id="PF02567">
    <property type="entry name" value="PhzC-PhzF"/>
    <property type="match status" value="1"/>
</dbReference>
<proteinExistence type="inferred from homology"/>
<dbReference type="InterPro" id="IPR003719">
    <property type="entry name" value="Phenazine_PhzF-like"/>
</dbReference>
<dbReference type="PANTHER" id="PTHR13774">
    <property type="entry name" value="PHENAZINE BIOSYNTHESIS PROTEIN"/>
    <property type="match status" value="1"/>
</dbReference>
<dbReference type="NCBIfam" id="TIGR00654">
    <property type="entry name" value="PhzF_family"/>
    <property type="match status" value="1"/>
</dbReference>
<organism evidence="2 3">
    <name type="scientific">Falsiroseomonas frigidaquae</name>
    <dbReference type="NCBI Taxonomy" id="487318"/>
    <lineage>
        <taxon>Bacteria</taxon>
        <taxon>Pseudomonadati</taxon>
        <taxon>Pseudomonadota</taxon>
        <taxon>Alphaproteobacteria</taxon>
        <taxon>Acetobacterales</taxon>
        <taxon>Roseomonadaceae</taxon>
        <taxon>Falsiroseomonas</taxon>
    </lineage>
</organism>
<dbReference type="RefSeq" id="WP_168050372.1">
    <property type="nucleotide sequence ID" value="NZ_JAATJR010000004.1"/>
</dbReference>
<reference evidence="2 3" key="1">
    <citation type="submission" date="2020-03" db="EMBL/GenBank/DDBJ databases">
        <title>Roseomonas selenitidurans sp. nov. isolated from soil.</title>
        <authorList>
            <person name="Liu H."/>
        </authorList>
    </citation>
    <scope>NUCLEOTIDE SEQUENCE [LARGE SCALE GENOMIC DNA]</scope>
    <source>
        <strain evidence="2 3">JCM 15073</strain>
    </source>
</reference>
<accession>A0ABX1F0H7</accession>
<dbReference type="PANTHER" id="PTHR13774:SF32">
    <property type="entry name" value="ANTISENSE-ENHANCING SEQUENCE 1"/>
    <property type="match status" value="1"/>
</dbReference>